<dbReference type="PANTHER" id="PTHR42076:SF1">
    <property type="entry name" value="CYANOVIRIN-N DOMAIN-CONTAINING PROTEIN"/>
    <property type="match status" value="1"/>
</dbReference>
<protein>
    <recommendedName>
        <fullName evidence="1">Cyanovirin-N domain-containing protein</fullName>
    </recommendedName>
</protein>
<organism evidence="2 3">
    <name type="scientific">Neoarthrinium moseri</name>
    <dbReference type="NCBI Taxonomy" id="1658444"/>
    <lineage>
        <taxon>Eukaryota</taxon>
        <taxon>Fungi</taxon>
        <taxon>Dikarya</taxon>
        <taxon>Ascomycota</taxon>
        <taxon>Pezizomycotina</taxon>
        <taxon>Sordariomycetes</taxon>
        <taxon>Xylariomycetidae</taxon>
        <taxon>Amphisphaeriales</taxon>
        <taxon>Apiosporaceae</taxon>
        <taxon>Neoarthrinium</taxon>
    </lineage>
</organism>
<evidence type="ECO:0000313" key="2">
    <source>
        <dbReference type="EMBL" id="KAI1871124.1"/>
    </source>
</evidence>
<proteinExistence type="predicted"/>
<comment type="caution">
    <text evidence="2">The sequence shown here is derived from an EMBL/GenBank/DDBJ whole genome shotgun (WGS) entry which is preliminary data.</text>
</comment>
<dbReference type="InterPro" id="IPR036673">
    <property type="entry name" value="Cyanovirin-N_sf"/>
</dbReference>
<name>A0A9Q0AQ17_9PEZI</name>
<dbReference type="Gene3D" id="2.30.60.10">
    <property type="entry name" value="Cyanovirin-N"/>
    <property type="match status" value="1"/>
</dbReference>
<sequence length="108" mass="12045">MAGNFFATSQDIRLEDRHILRARLQRVDGEWVDAEINLNDHIGNDNGRFAWGSAGFADSAEDISVSVEGAGPVCVLRARLRNESGEWQDSDLNLSERMANNDGGFYWT</sequence>
<accession>A0A9Q0AQ17</accession>
<reference evidence="2" key="1">
    <citation type="submission" date="2021-03" db="EMBL/GenBank/DDBJ databases">
        <title>Revisited historic fungal species revealed as producer of novel bioactive compounds through whole genome sequencing and comparative genomics.</title>
        <authorList>
            <person name="Vignolle G.A."/>
            <person name="Hochenegger N."/>
            <person name="Mach R.L."/>
            <person name="Mach-Aigner A.R."/>
            <person name="Javad Rahimi M."/>
            <person name="Salim K.A."/>
            <person name="Chan C.M."/>
            <person name="Lim L.B.L."/>
            <person name="Cai F."/>
            <person name="Druzhinina I.S."/>
            <person name="U'Ren J.M."/>
            <person name="Derntl C."/>
        </authorList>
    </citation>
    <scope>NUCLEOTIDE SEQUENCE</scope>
    <source>
        <strain evidence="2">TUCIM 5799</strain>
    </source>
</reference>
<dbReference type="AlphaFoldDB" id="A0A9Q0AQ17"/>
<dbReference type="Pfam" id="PF08881">
    <property type="entry name" value="CVNH"/>
    <property type="match status" value="1"/>
</dbReference>
<dbReference type="SMART" id="SM01111">
    <property type="entry name" value="CVNH"/>
    <property type="match status" value="1"/>
</dbReference>
<evidence type="ECO:0000313" key="3">
    <source>
        <dbReference type="Proteomes" id="UP000829685"/>
    </source>
</evidence>
<dbReference type="Proteomes" id="UP000829685">
    <property type="component" value="Unassembled WGS sequence"/>
</dbReference>
<evidence type="ECO:0000259" key="1">
    <source>
        <dbReference type="SMART" id="SM01111"/>
    </source>
</evidence>
<dbReference type="InterPro" id="IPR011058">
    <property type="entry name" value="Cyanovirin-N"/>
</dbReference>
<keyword evidence="3" id="KW-1185">Reference proteome</keyword>
<gene>
    <name evidence="2" type="ORF">JX265_006164</name>
</gene>
<dbReference type="EMBL" id="JAFIMR010000013">
    <property type="protein sequence ID" value="KAI1871124.1"/>
    <property type="molecule type" value="Genomic_DNA"/>
</dbReference>
<dbReference type="SUPFAM" id="SSF51322">
    <property type="entry name" value="Cyanovirin-N"/>
    <property type="match status" value="1"/>
</dbReference>
<feature type="domain" description="Cyanovirin-N" evidence="1">
    <location>
        <begin position="4"/>
        <end position="107"/>
    </location>
</feature>
<dbReference type="PANTHER" id="PTHR42076">
    <property type="entry name" value="CYANOVIRIN-N HOMOLOG"/>
    <property type="match status" value="1"/>
</dbReference>